<proteinExistence type="predicted"/>
<organism evidence="1 2">
    <name type="scientific">Caerostris extrusa</name>
    <name type="common">Bark spider</name>
    <name type="synonym">Caerostris bankana</name>
    <dbReference type="NCBI Taxonomy" id="172846"/>
    <lineage>
        <taxon>Eukaryota</taxon>
        <taxon>Metazoa</taxon>
        <taxon>Ecdysozoa</taxon>
        <taxon>Arthropoda</taxon>
        <taxon>Chelicerata</taxon>
        <taxon>Arachnida</taxon>
        <taxon>Araneae</taxon>
        <taxon>Araneomorphae</taxon>
        <taxon>Entelegynae</taxon>
        <taxon>Araneoidea</taxon>
        <taxon>Araneidae</taxon>
        <taxon>Caerostris</taxon>
    </lineage>
</organism>
<accession>A0AAV4VTU7</accession>
<comment type="caution">
    <text evidence="1">The sequence shown here is derived from an EMBL/GenBank/DDBJ whole genome shotgun (WGS) entry which is preliminary data.</text>
</comment>
<reference evidence="1 2" key="1">
    <citation type="submission" date="2021-06" db="EMBL/GenBank/DDBJ databases">
        <title>Caerostris extrusa draft genome.</title>
        <authorList>
            <person name="Kono N."/>
            <person name="Arakawa K."/>
        </authorList>
    </citation>
    <scope>NUCLEOTIDE SEQUENCE [LARGE SCALE GENOMIC DNA]</scope>
</reference>
<dbReference type="AlphaFoldDB" id="A0AAV4VTU7"/>
<gene>
    <name evidence="1" type="ORF">CEXT_743361</name>
</gene>
<dbReference type="EMBL" id="BPLR01015112">
    <property type="protein sequence ID" value="GIY73662.1"/>
    <property type="molecule type" value="Genomic_DNA"/>
</dbReference>
<name>A0AAV4VTU7_CAEEX</name>
<keyword evidence="2" id="KW-1185">Reference proteome</keyword>
<sequence length="129" mass="14361">MSFSSRRYLKRERAKTTFPNDARNASLAAWGGKREGGYPVSPFSLPFGAKLHVLPIGSSSSSAFPNDISSGLPAKPSPCLIAKRKEFLMKIQRKVDEIKMNRNGHFCVTSQPPGHDQAKGECRQRKCFY</sequence>
<protein>
    <submittedName>
        <fullName evidence="1">Uncharacterized protein</fullName>
    </submittedName>
</protein>
<dbReference type="Proteomes" id="UP001054945">
    <property type="component" value="Unassembled WGS sequence"/>
</dbReference>
<evidence type="ECO:0000313" key="2">
    <source>
        <dbReference type="Proteomes" id="UP001054945"/>
    </source>
</evidence>
<evidence type="ECO:0000313" key="1">
    <source>
        <dbReference type="EMBL" id="GIY73662.1"/>
    </source>
</evidence>